<dbReference type="AlphaFoldDB" id="Q7RCV2"/>
<dbReference type="Proteomes" id="UP000008553">
    <property type="component" value="Unassembled WGS sequence"/>
</dbReference>
<keyword evidence="1" id="KW-0812">Transmembrane</keyword>
<dbReference type="EMBL" id="AABL01001831">
    <property type="protein sequence ID" value="EAA17733.1"/>
    <property type="molecule type" value="Genomic_DNA"/>
</dbReference>
<keyword evidence="3" id="KW-1185">Reference proteome</keyword>
<organism evidence="2 3">
    <name type="scientific">Plasmodium yoelii yoelii</name>
    <dbReference type="NCBI Taxonomy" id="73239"/>
    <lineage>
        <taxon>Eukaryota</taxon>
        <taxon>Sar</taxon>
        <taxon>Alveolata</taxon>
        <taxon>Apicomplexa</taxon>
        <taxon>Aconoidasida</taxon>
        <taxon>Haemosporida</taxon>
        <taxon>Plasmodiidae</taxon>
        <taxon>Plasmodium</taxon>
        <taxon>Plasmodium (Vinckeia)</taxon>
    </lineage>
</organism>
<dbReference type="PaxDb" id="73239-Q7RCV2"/>
<dbReference type="InParanoid" id="Q7RCV2"/>
<reference evidence="2 3" key="1">
    <citation type="journal article" date="2002" name="Nature">
        <title>Genome sequence and comparative analysis of the model rodent malaria parasite Plasmodium yoelii yoelii.</title>
        <authorList>
            <person name="Carlton J.M."/>
            <person name="Angiuoli S.V."/>
            <person name="Suh B.B."/>
            <person name="Kooij T.W."/>
            <person name="Pertea M."/>
            <person name="Silva J.C."/>
            <person name="Ermolaeva M.D."/>
            <person name="Allen J.E."/>
            <person name="Selengut J.D."/>
            <person name="Koo H.L."/>
            <person name="Peterson J.D."/>
            <person name="Pop M."/>
            <person name="Kosack D.S."/>
            <person name="Shumway M.F."/>
            <person name="Bidwell S.L."/>
            <person name="Shallom S.J."/>
            <person name="van Aken S.E."/>
            <person name="Riedmuller S.B."/>
            <person name="Feldblyum T.V."/>
            <person name="Cho J.K."/>
            <person name="Quackenbush J."/>
            <person name="Sedegah M."/>
            <person name="Shoaibi A."/>
            <person name="Cummings L.M."/>
            <person name="Florens L."/>
            <person name="Yates J.R."/>
            <person name="Raine J.D."/>
            <person name="Sinden R.E."/>
            <person name="Harris M.A."/>
            <person name="Cunningham D.A."/>
            <person name="Preiser P.R."/>
            <person name="Bergman L.W."/>
            <person name="Vaidya A.B."/>
            <person name="van Lin L.H."/>
            <person name="Janse C.J."/>
            <person name="Waters A.P."/>
            <person name="Smith H.O."/>
            <person name="White O.R."/>
            <person name="Salzberg S.L."/>
            <person name="Venter J.C."/>
            <person name="Fraser C.M."/>
            <person name="Hoffman S.L."/>
            <person name="Gardner M.J."/>
            <person name="Carucci D.J."/>
        </authorList>
    </citation>
    <scope>NUCLEOTIDE SEQUENCE [LARGE SCALE GENOMIC DNA]</scope>
    <source>
        <strain evidence="2 3">17XNL</strain>
    </source>
</reference>
<gene>
    <name evidence="2" type="ORF">PY05675</name>
</gene>
<sequence>MFKNVWKAFPDELYNNKDYQFKDDKPFKKYCNDNCNDNLGKINAVCLYFLNELFGDSSSLTNHNKINTVEYIMLWLSYMLSLIENKDSNVTNLGFFFNIYINGGNYYNSYENILNQKKHFLSMDSNIISNFYKAFKLLCEMYTNFDEDNQTCKEYLEDNNEFISKYENLKKDPNINKDNSYNQLLSILLNDYNNLKNKCNGTSSFSSIASKLFIVLSIFGAIGIFLGISYKVNNKELKNYFNYIYANYSLFGFRKRFKKQQIREKIKNIKKRMNH</sequence>
<feature type="transmembrane region" description="Helical" evidence="1">
    <location>
        <begin position="208"/>
        <end position="228"/>
    </location>
</feature>
<comment type="caution">
    <text evidence="2">The sequence shown here is derived from an EMBL/GenBank/DDBJ whole genome shotgun (WGS) entry which is preliminary data.</text>
</comment>
<evidence type="ECO:0000313" key="2">
    <source>
        <dbReference type="EMBL" id="EAA17733.1"/>
    </source>
</evidence>
<name>Q7RCV2_PLAYO</name>
<dbReference type="InterPro" id="IPR006477">
    <property type="entry name" value="Yir_bir_cir"/>
</dbReference>
<evidence type="ECO:0000313" key="3">
    <source>
        <dbReference type="Proteomes" id="UP000008553"/>
    </source>
</evidence>
<evidence type="ECO:0000256" key="1">
    <source>
        <dbReference type="SAM" id="Phobius"/>
    </source>
</evidence>
<dbReference type="NCBIfam" id="TIGR01590">
    <property type="entry name" value="yir-bir-cir_Pla"/>
    <property type="match status" value="1"/>
</dbReference>
<keyword evidence="1" id="KW-0472">Membrane</keyword>
<accession>Q7RCV2</accession>
<keyword evidence="1" id="KW-1133">Transmembrane helix</keyword>
<proteinExistence type="predicted"/>
<protein>
    <submittedName>
        <fullName evidence="2">Yir4 protein</fullName>
    </submittedName>
</protein>
<dbReference type="Pfam" id="PF06022">
    <property type="entry name" value="Cir_Bir_Yir"/>
    <property type="match status" value="1"/>
</dbReference>